<dbReference type="InterPro" id="IPR013087">
    <property type="entry name" value="Znf_C2H2_type"/>
</dbReference>
<evidence type="ECO:0000256" key="10">
    <source>
        <dbReference type="SAM" id="MobiDB-lite"/>
    </source>
</evidence>
<evidence type="ECO:0000256" key="3">
    <source>
        <dbReference type="ARBA" id="ARBA00022723"/>
    </source>
</evidence>
<evidence type="ECO:0000256" key="4">
    <source>
        <dbReference type="ARBA" id="ARBA00022737"/>
    </source>
</evidence>
<organism evidence="13 14">
    <name type="scientific">Spodoptera litura</name>
    <name type="common">Asian cotton leafworm</name>
    <dbReference type="NCBI Taxonomy" id="69820"/>
    <lineage>
        <taxon>Eukaryota</taxon>
        <taxon>Metazoa</taxon>
        <taxon>Ecdysozoa</taxon>
        <taxon>Arthropoda</taxon>
        <taxon>Hexapoda</taxon>
        <taxon>Insecta</taxon>
        <taxon>Pterygota</taxon>
        <taxon>Neoptera</taxon>
        <taxon>Endopterygota</taxon>
        <taxon>Lepidoptera</taxon>
        <taxon>Glossata</taxon>
        <taxon>Ditrysia</taxon>
        <taxon>Noctuoidea</taxon>
        <taxon>Noctuidae</taxon>
        <taxon>Amphipyrinae</taxon>
        <taxon>Spodoptera</taxon>
    </lineage>
</organism>
<gene>
    <name evidence="14" type="primary">LOC111359785</name>
</gene>
<feature type="domain" description="C2H2-type" evidence="11">
    <location>
        <begin position="357"/>
        <end position="384"/>
    </location>
</feature>
<dbReference type="PROSITE" id="PS00028">
    <property type="entry name" value="ZINC_FINGER_C2H2_1"/>
    <property type="match status" value="7"/>
</dbReference>
<dbReference type="GO" id="GO:0008270">
    <property type="term" value="F:zinc ion binding"/>
    <property type="evidence" value="ECO:0007669"/>
    <property type="project" value="UniProtKB-UniRule"/>
</dbReference>
<evidence type="ECO:0000256" key="1">
    <source>
        <dbReference type="ARBA" id="ARBA00004123"/>
    </source>
</evidence>
<feature type="binding site" evidence="9">
    <location>
        <position position="7"/>
    </location>
    <ligand>
        <name>Zn(2+)</name>
        <dbReference type="ChEBI" id="CHEBI:29105"/>
    </ligand>
</feature>
<dbReference type="OrthoDB" id="3437960at2759"/>
<dbReference type="AlphaFoldDB" id="A0A9J7EMV0"/>
<feature type="domain" description="C2H2-type" evidence="11">
    <location>
        <begin position="300"/>
        <end position="328"/>
    </location>
</feature>
<dbReference type="SMART" id="SM00355">
    <property type="entry name" value="ZnF_C2H2"/>
    <property type="match status" value="9"/>
</dbReference>
<comment type="subcellular location">
    <subcellularLocation>
        <location evidence="1">Nucleus</location>
    </subcellularLocation>
</comment>
<dbReference type="Pfam" id="PF12171">
    <property type="entry name" value="zf-C2H2_jaz"/>
    <property type="match status" value="1"/>
</dbReference>
<feature type="binding site" evidence="9">
    <location>
        <position position="4"/>
    </location>
    <ligand>
        <name>Zn(2+)</name>
        <dbReference type="ChEBI" id="CHEBI:29105"/>
    </ligand>
</feature>
<dbReference type="PROSITE" id="PS51915">
    <property type="entry name" value="ZAD"/>
    <property type="match status" value="1"/>
</dbReference>
<dbReference type="Pfam" id="PF07776">
    <property type="entry name" value="zf-AD"/>
    <property type="match status" value="1"/>
</dbReference>
<dbReference type="InterPro" id="IPR036236">
    <property type="entry name" value="Znf_C2H2_sf"/>
</dbReference>
<sequence length="443" mass="51969">MDLCRVCLGPKPNRDIFSKSQKTRSDNKSFADIFLFCFDIQVDEDSKISTKICIKCYSKVKTYYNFKCQAVKSDAYLKQLVHEESIVKNEVFLRDDDDDIKNEHEQPPSPLSNDTQEPEVIVKDEPKDEVLFKNGDDSHDYDDDNVLLSVIKNLKYEYVEDDSKEEEPVKKKKKKKDVVVKSSSDPVRQICEECGKAVKDLKAHSYLHMPVSCRKRFKCKSCDKVFSSHSARNKHNKIKHLGLKKQCDICNKTVTHLKQHIRLIHNRSSLPFYCVSCGRRFISKSTLDLHMTSHTRDRPFPCTECDKKFSCKQRMLIHKRQVHDKEKTHLCQLCSKSFFKKYHLQVHLRSHSKEKPYECPECGKCFSTTTILKSHREIHSEEKAFNCTLCSMSFKKRNYLNVHMVSHTKVKRYPCQYCGIKFGRSDHRKRHEYTAHEKNFISA</sequence>
<proteinExistence type="inferred from homology"/>
<evidence type="ECO:0000259" key="11">
    <source>
        <dbReference type="PROSITE" id="PS50157"/>
    </source>
</evidence>
<keyword evidence="13" id="KW-1185">Reference proteome</keyword>
<dbReference type="InterPro" id="IPR022755">
    <property type="entry name" value="Znf_C2H2_jaz"/>
</dbReference>
<evidence type="ECO:0000259" key="12">
    <source>
        <dbReference type="PROSITE" id="PS51915"/>
    </source>
</evidence>
<feature type="domain" description="C2H2-type" evidence="11">
    <location>
        <begin position="329"/>
        <end position="356"/>
    </location>
</feature>
<feature type="region of interest" description="Disordered" evidence="10">
    <location>
        <begin position="99"/>
        <end position="120"/>
    </location>
</feature>
<feature type="domain" description="ZAD" evidence="12">
    <location>
        <begin position="2"/>
        <end position="80"/>
    </location>
</feature>
<evidence type="ECO:0000256" key="5">
    <source>
        <dbReference type="ARBA" id="ARBA00022771"/>
    </source>
</evidence>
<keyword evidence="4" id="KW-0677">Repeat</keyword>
<dbReference type="Pfam" id="PF00096">
    <property type="entry name" value="zf-C2H2"/>
    <property type="match status" value="3"/>
</dbReference>
<name>A0A9J7EMV0_SPOLT</name>
<dbReference type="FunFam" id="3.30.160.60:FF:000100">
    <property type="entry name" value="Zinc finger 45-like"/>
    <property type="match status" value="2"/>
</dbReference>
<feature type="domain" description="C2H2-type" evidence="11">
    <location>
        <begin position="413"/>
        <end position="436"/>
    </location>
</feature>
<feature type="domain" description="C2H2-type" evidence="11">
    <location>
        <begin position="272"/>
        <end position="299"/>
    </location>
</feature>
<dbReference type="Gene3D" id="3.30.160.60">
    <property type="entry name" value="Classic Zinc Finger"/>
    <property type="match status" value="7"/>
</dbReference>
<feature type="domain" description="C2H2-type" evidence="11">
    <location>
        <begin position="385"/>
        <end position="412"/>
    </location>
</feature>
<dbReference type="SMART" id="SM00868">
    <property type="entry name" value="zf-AD"/>
    <property type="match status" value="1"/>
</dbReference>
<evidence type="ECO:0000256" key="2">
    <source>
        <dbReference type="ARBA" id="ARBA00006991"/>
    </source>
</evidence>
<feature type="binding site" evidence="9">
    <location>
        <position position="53"/>
    </location>
    <ligand>
        <name>Zn(2+)</name>
        <dbReference type="ChEBI" id="CHEBI:29105"/>
    </ligand>
</feature>
<reference evidence="14" key="1">
    <citation type="submission" date="2025-08" db="UniProtKB">
        <authorList>
            <consortium name="RefSeq"/>
        </authorList>
    </citation>
    <scope>IDENTIFICATION</scope>
    <source>
        <strain evidence="14">Ishihara</strain>
        <tissue evidence="14">Whole body</tissue>
    </source>
</reference>
<evidence type="ECO:0000313" key="14">
    <source>
        <dbReference type="RefSeq" id="XP_022831199.1"/>
    </source>
</evidence>
<accession>A0A9J7EMV0</accession>
<dbReference type="PROSITE" id="PS50157">
    <property type="entry name" value="ZINC_FINGER_C2H2_2"/>
    <property type="match status" value="7"/>
</dbReference>
<feature type="binding site" evidence="9">
    <location>
        <position position="56"/>
    </location>
    <ligand>
        <name>Zn(2+)</name>
        <dbReference type="ChEBI" id="CHEBI:29105"/>
    </ligand>
</feature>
<protein>
    <submittedName>
        <fullName evidence="14">Zinc finger protein 568-like isoform X1</fullName>
    </submittedName>
</protein>
<evidence type="ECO:0000256" key="8">
    <source>
        <dbReference type="PROSITE-ProRule" id="PRU00042"/>
    </source>
</evidence>
<dbReference type="SUPFAM" id="SSF57716">
    <property type="entry name" value="Glucocorticoid receptor-like (DNA-binding domain)"/>
    <property type="match status" value="1"/>
</dbReference>
<dbReference type="FunFam" id="3.30.160.60:FF:000383">
    <property type="entry name" value="Uncharacterized protein"/>
    <property type="match status" value="1"/>
</dbReference>
<dbReference type="InterPro" id="IPR012934">
    <property type="entry name" value="Znf_AD"/>
</dbReference>
<evidence type="ECO:0000256" key="7">
    <source>
        <dbReference type="ARBA" id="ARBA00023242"/>
    </source>
</evidence>
<dbReference type="GO" id="GO:0005634">
    <property type="term" value="C:nucleus"/>
    <property type="evidence" value="ECO:0007669"/>
    <property type="project" value="UniProtKB-SubCell"/>
</dbReference>
<evidence type="ECO:0000256" key="6">
    <source>
        <dbReference type="ARBA" id="ARBA00022833"/>
    </source>
</evidence>
<evidence type="ECO:0000313" key="13">
    <source>
        <dbReference type="Proteomes" id="UP000301870"/>
    </source>
</evidence>
<keyword evidence="5 8" id="KW-0863">Zinc-finger</keyword>
<dbReference type="Gene3D" id="3.40.1800.20">
    <property type="match status" value="1"/>
</dbReference>
<dbReference type="PANTHER" id="PTHR24406">
    <property type="entry name" value="TRANSCRIPTIONAL REPRESSOR CTCFL-RELATED"/>
    <property type="match status" value="1"/>
</dbReference>
<feature type="domain" description="C2H2-type" evidence="11">
    <location>
        <begin position="217"/>
        <end position="245"/>
    </location>
</feature>
<evidence type="ECO:0000256" key="9">
    <source>
        <dbReference type="PROSITE-ProRule" id="PRU01263"/>
    </source>
</evidence>
<dbReference type="InterPro" id="IPR050888">
    <property type="entry name" value="ZnF_C2H2-type_TF"/>
</dbReference>
<dbReference type="Proteomes" id="UP000301870">
    <property type="component" value="Chromosome 29"/>
</dbReference>
<keyword evidence="6 9" id="KW-0862">Zinc</keyword>
<dbReference type="GeneID" id="111359785"/>
<comment type="similarity">
    <text evidence="2">Belongs to the krueppel C2H2-type zinc-finger protein family.</text>
</comment>
<dbReference type="RefSeq" id="XP_022831199.1">
    <property type="nucleotide sequence ID" value="XM_022975431.1"/>
</dbReference>
<keyword evidence="7" id="KW-0539">Nucleus</keyword>
<dbReference type="FunFam" id="3.30.160.60:FF:000446">
    <property type="entry name" value="Zinc finger protein"/>
    <property type="match status" value="1"/>
</dbReference>
<keyword evidence="3 9" id="KW-0479">Metal-binding</keyword>
<dbReference type="SUPFAM" id="SSF57667">
    <property type="entry name" value="beta-beta-alpha zinc fingers"/>
    <property type="match status" value="4"/>
</dbReference>
<dbReference type="KEGG" id="sliu:111359785"/>